<dbReference type="AlphaFoldDB" id="A0A8B7C602"/>
<feature type="compositionally biased region" description="Basic and acidic residues" evidence="1">
    <location>
        <begin position="25"/>
        <end position="35"/>
    </location>
</feature>
<dbReference type="RefSeq" id="XP_008792465.2">
    <property type="nucleotide sequence ID" value="XM_008794243.4"/>
</dbReference>
<sequence length="574" mass="63572">MSASAFKSASKRGSYASSSRTISSSKDRPTEDSRKKIPNRRSRSVSAVPRSYAKPPLASSVVSEYSNTRDNPLFGCSSSSSPESEGRVSATKGGSDVSGSRKGRSMSRSSGIGAEGSGSRSESGRSLSRIGTGRRLRSVSRGHHGNSENEIEHGYGSSSSLRNTETGSFSHNGHEKKTDMAVNDFELPEQTRNLQTWTSRHPISETWDTSSTCTLVRNWEDGISTSSLSESEEATIRAFCEEMKIDQSSEDTGTDGIYETVRSEVRRAVSEIRNDLENAIRMKNPAIITTEDIADIPPELVNTDAIELVSDIRRKYALKLVQSQERARKLQADLAVEEQRGQELSRILKEIVPDPKSSEARRSRPRRKASIERLRMSRCLAEEAMNYFDECVSISTFDSSDFSSLEDPQPSSVIPSMGSSRFSHNDGSTFSVSDFPNNQPNCHEESDNQTQCSLSIVGSDLAISSRSGIKADSLFHENNNHDDLARFDTPQSGNARYSFAHEPTETGGIHDIRCYIKKFKKDPKEGRERVKVKSSYNADDYDLISSEESLLFDKVFLKNRIESGGLFVCNIRVF</sequence>
<feature type="compositionally biased region" description="Basic residues" evidence="1">
    <location>
        <begin position="132"/>
        <end position="144"/>
    </location>
</feature>
<evidence type="ECO:0000313" key="2">
    <source>
        <dbReference type="Proteomes" id="UP000228380"/>
    </source>
</evidence>
<dbReference type="GeneID" id="103709064"/>
<dbReference type="KEGG" id="pda:103709064"/>
<dbReference type="PANTHER" id="PTHR34466">
    <property type="entry name" value="OS11G0129800 PROTEIN"/>
    <property type="match status" value="1"/>
</dbReference>
<gene>
    <name evidence="3" type="primary">LOC103709064</name>
</gene>
<accession>A0A8B7C602</accession>
<dbReference type="PANTHER" id="PTHR34466:SF3">
    <property type="entry name" value="OS11G0129800 PROTEIN"/>
    <property type="match status" value="1"/>
</dbReference>
<feature type="compositionally biased region" description="Polar residues" evidence="1">
    <location>
        <begin position="156"/>
        <end position="171"/>
    </location>
</feature>
<keyword evidence="2" id="KW-1185">Reference proteome</keyword>
<evidence type="ECO:0000313" key="3">
    <source>
        <dbReference type="RefSeq" id="XP_008792465.2"/>
    </source>
</evidence>
<feature type="compositionally biased region" description="Low complexity" evidence="1">
    <location>
        <begin position="106"/>
        <end position="131"/>
    </location>
</feature>
<dbReference type="Proteomes" id="UP000228380">
    <property type="component" value="Chromosome 3"/>
</dbReference>
<proteinExistence type="predicted"/>
<feature type="compositionally biased region" description="Polar residues" evidence="1">
    <location>
        <begin position="409"/>
        <end position="422"/>
    </location>
</feature>
<reference evidence="2" key="1">
    <citation type="journal article" date="2019" name="Nat. Commun.">
        <title>Genome-wide association mapping of date palm fruit traits.</title>
        <authorList>
            <person name="Hazzouri K.M."/>
            <person name="Gros-Balthazard M."/>
            <person name="Flowers J.M."/>
            <person name="Copetti D."/>
            <person name="Lemansour A."/>
            <person name="Lebrun M."/>
            <person name="Masmoudi K."/>
            <person name="Ferrand S."/>
            <person name="Dhar M.I."/>
            <person name="Fresquez Z.A."/>
            <person name="Rosas U."/>
            <person name="Zhang J."/>
            <person name="Talag J."/>
            <person name="Lee S."/>
            <person name="Kudrna D."/>
            <person name="Powell R.F."/>
            <person name="Leitch I.J."/>
            <person name="Krueger R.R."/>
            <person name="Wing R.A."/>
            <person name="Amiri K.M.A."/>
            <person name="Purugganan M.D."/>
        </authorList>
    </citation>
    <scope>NUCLEOTIDE SEQUENCE [LARGE SCALE GENOMIC DNA]</scope>
    <source>
        <strain evidence="2">cv. Khalas</strain>
    </source>
</reference>
<name>A0A8B7C602_PHODC</name>
<evidence type="ECO:0000256" key="1">
    <source>
        <dbReference type="SAM" id="MobiDB-lite"/>
    </source>
</evidence>
<feature type="region of interest" description="Disordered" evidence="1">
    <location>
        <begin position="1"/>
        <end position="175"/>
    </location>
</feature>
<feature type="compositionally biased region" description="Polar residues" evidence="1">
    <location>
        <begin position="60"/>
        <end position="70"/>
    </location>
</feature>
<dbReference type="OrthoDB" id="660305at2759"/>
<organism evidence="2 3">
    <name type="scientific">Phoenix dactylifera</name>
    <name type="common">Date palm</name>
    <dbReference type="NCBI Taxonomy" id="42345"/>
    <lineage>
        <taxon>Eukaryota</taxon>
        <taxon>Viridiplantae</taxon>
        <taxon>Streptophyta</taxon>
        <taxon>Embryophyta</taxon>
        <taxon>Tracheophyta</taxon>
        <taxon>Spermatophyta</taxon>
        <taxon>Magnoliopsida</taxon>
        <taxon>Liliopsida</taxon>
        <taxon>Arecaceae</taxon>
        <taxon>Coryphoideae</taxon>
        <taxon>Phoeniceae</taxon>
        <taxon>Phoenix</taxon>
    </lineage>
</organism>
<reference evidence="3" key="2">
    <citation type="submission" date="2025-08" db="UniProtKB">
        <authorList>
            <consortium name="RefSeq"/>
        </authorList>
    </citation>
    <scope>IDENTIFICATION</scope>
    <source>
        <tissue evidence="3">Young leaves</tissue>
    </source>
</reference>
<protein>
    <submittedName>
        <fullName evidence="3">Uncharacterized protein LOC103709064</fullName>
    </submittedName>
</protein>
<feature type="region of interest" description="Disordered" evidence="1">
    <location>
        <begin position="403"/>
        <end position="422"/>
    </location>
</feature>
<feature type="compositionally biased region" description="Low complexity" evidence="1">
    <location>
        <begin position="7"/>
        <end position="24"/>
    </location>
</feature>